<dbReference type="PANTHER" id="PTHR44086:SF10">
    <property type="entry name" value="THIOSULFATE SULFURTRANSFERASE_RHODANESE-LIKE DOMAIN-CONTAINING PROTEIN 3"/>
    <property type="match status" value="1"/>
</dbReference>
<evidence type="ECO:0000313" key="3">
    <source>
        <dbReference type="Proteomes" id="UP000193926"/>
    </source>
</evidence>
<protein>
    <recommendedName>
        <fullName evidence="1">Rhodanese domain-containing protein</fullName>
    </recommendedName>
</protein>
<dbReference type="PROSITE" id="PS50206">
    <property type="entry name" value="RHODANESE_3"/>
    <property type="match status" value="1"/>
</dbReference>
<dbReference type="AlphaFoldDB" id="A0A1X4N8Z0"/>
<keyword evidence="3" id="KW-1185">Reference proteome</keyword>
<dbReference type="InterPro" id="IPR036873">
    <property type="entry name" value="Rhodanese-like_dom_sf"/>
</dbReference>
<evidence type="ECO:0000259" key="1">
    <source>
        <dbReference type="PROSITE" id="PS50206"/>
    </source>
</evidence>
<name>A0A1X4N8Z0_9RHOB</name>
<evidence type="ECO:0000313" key="2">
    <source>
        <dbReference type="EMBL" id="OSQ42662.1"/>
    </source>
</evidence>
<dbReference type="InterPro" id="IPR001763">
    <property type="entry name" value="Rhodanese-like_dom"/>
</dbReference>
<dbReference type="Proteomes" id="UP000193926">
    <property type="component" value="Unassembled WGS sequence"/>
</dbReference>
<dbReference type="PANTHER" id="PTHR44086">
    <property type="entry name" value="THIOSULFATE SULFURTRANSFERASE RDL2, MITOCHONDRIAL-RELATED"/>
    <property type="match status" value="1"/>
</dbReference>
<dbReference type="EMBL" id="JFKC01000044">
    <property type="protein sequence ID" value="OSQ42662.1"/>
    <property type="molecule type" value="Genomic_DNA"/>
</dbReference>
<dbReference type="SUPFAM" id="SSF52821">
    <property type="entry name" value="Rhodanese/Cell cycle control phosphatase"/>
    <property type="match status" value="1"/>
</dbReference>
<sequence length="187" mass="20543">MLSVALILSSAVGVQANDIPKNKQTKLGLYLTAAEAGDMLANEDVLFVDIRSRAEVAFLGLPKQVDVHIPYMVMPMMAAFNEEKGVYDLELNPDFPVDFKSYAEAHGVSSDSRIILMCRSGSRSARAADLLADMGYTQVYSLIDGYEGDKAKEGPGKGQRLVNGWRNAGLEWSYKQTPQQVYPADLF</sequence>
<gene>
    <name evidence="2" type="ORF">MGEO_20370</name>
</gene>
<accession>A0A1X4N8Z0</accession>
<dbReference type="SMART" id="SM00450">
    <property type="entry name" value="RHOD"/>
    <property type="match status" value="1"/>
</dbReference>
<organism evidence="2 3">
    <name type="scientific">Marivita geojedonensis</name>
    <dbReference type="NCBI Taxonomy" id="1123756"/>
    <lineage>
        <taxon>Bacteria</taxon>
        <taxon>Pseudomonadati</taxon>
        <taxon>Pseudomonadota</taxon>
        <taxon>Alphaproteobacteria</taxon>
        <taxon>Rhodobacterales</taxon>
        <taxon>Roseobacteraceae</taxon>
        <taxon>Marivita</taxon>
    </lineage>
</organism>
<dbReference type="STRING" id="1123756.MGEO_20370"/>
<dbReference type="Pfam" id="PF00581">
    <property type="entry name" value="Rhodanese"/>
    <property type="match status" value="1"/>
</dbReference>
<proteinExistence type="predicted"/>
<reference evidence="2 3" key="1">
    <citation type="submission" date="2014-03" db="EMBL/GenBank/DDBJ databases">
        <title>The draft genome sequence of Marivita geojedonensis KCTC 23882.</title>
        <authorList>
            <person name="Lai Q."/>
            <person name="Shao Z."/>
        </authorList>
    </citation>
    <scope>NUCLEOTIDE SEQUENCE [LARGE SCALE GENOMIC DNA]</scope>
    <source>
        <strain evidence="2 3">DPG-138</strain>
    </source>
</reference>
<dbReference type="Gene3D" id="3.40.250.10">
    <property type="entry name" value="Rhodanese-like domain"/>
    <property type="match status" value="1"/>
</dbReference>
<dbReference type="GO" id="GO:0004792">
    <property type="term" value="F:thiosulfate-cyanide sulfurtransferase activity"/>
    <property type="evidence" value="ECO:0007669"/>
    <property type="project" value="TreeGrafter"/>
</dbReference>
<comment type="caution">
    <text evidence="2">The sequence shown here is derived from an EMBL/GenBank/DDBJ whole genome shotgun (WGS) entry which is preliminary data.</text>
</comment>
<feature type="domain" description="Rhodanese" evidence="1">
    <location>
        <begin position="41"/>
        <end position="158"/>
    </location>
</feature>